<dbReference type="GO" id="GO:0005886">
    <property type="term" value="C:plasma membrane"/>
    <property type="evidence" value="ECO:0007669"/>
    <property type="project" value="TreeGrafter"/>
</dbReference>
<dbReference type="GeneID" id="108280709"/>
<accession>A0A2D0T9H8</accession>
<dbReference type="PANTHER" id="PTHR20859:SF53">
    <property type="entry name" value="INTERLEUKIN-22 RECEPTOR SUBUNIT ALPHA-1"/>
    <property type="match status" value="1"/>
</dbReference>
<feature type="domain" description="Fibronectin type-III" evidence="3">
    <location>
        <begin position="18"/>
        <end position="110"/>
    </location>
</feature>
<feature type="transmembrane region" description="Helical" evidence="1">
    <location>
        <begin position="219"/>
        <end position="240"/>
    </location>
</feature>
<evidence type="ECO:0000256" key="2">
    <source>
        <dbReference type="SAM" id="SignalP"/>
    </source>
</evidence>
<keyword evidence="2" id="KW-0732">Signal</keyword>
<feature type="signal peptide" evidence="2">
    <location>
        <begin position="1"/>
        <end position="23"/>
    </location>
</feature>
<reference evidence="5" key="2">
    <citation type="submission" date="2025-08" db="UniProtKB">
        <authorList>
            <consortium name="RefSeq"/>
        </authorList>
    </citation>
    <scope>IDENTIFICATION</scope>
    <source>
        <tissue evidence="5">Blood</tissue>
    </source>
</reference>
<proteinExistence type="predicted"/>
<dbReference type="CTD" id="100174902"/>
<reference evidence="4" key="1">
    <citation type="journal article" date="2016" name="Nat. Commun.">
        <title>The channel catfish genome sequence provides insights into the evolution of scale formation in teleosts.</title>
        <authorList>
            <person name="Liu Z."/>
            <person name="Liu S."/>
            <person name="Yao J."/>
            <person name="Bao L."/>
            <person name="Zhang J."/>
            <person name="Li Y."/>
            <person name="Jiang C."/>
            <person name="Sun L."/>
            <person name="Wang R."/>
            <person name="Zhang Y."/>
            <person name="Zhou T."/>
            <person name="Zeng Q."/>
            <person name="Fu Q."/>
            <person name="Gao S."/>
            <person name="Li N."/>
            <person name="Koren S."/>
            <person name="Jiang Y."/>
            <person name="Zimin A."/>
            <person name="Xu P."/>
            <person name="Phillippy A.M."/>
            <person name="Geng X."/>
            <person name="Song L."/>
            <person name="Sun F."/>
            <person name="Li C."/>
            <person name="Wang X."/>
            <person name="Chen A."/>
            <person name="Jin Y."/>
            <person name="Yuan Z."/>
            <person name="Yang Y."/>
            <person name="Tan S."/>
            <person name="Peatman E."/>
            <person name="Lu J."/>
            <person name="Qin Z."/>
            <person name="Dunham R."/>
            <person name="Li Z."/>
            <person name="Sonstegard T."/>
            <person name="Feng J."/>
            <person name="Danzmann R.G."/>
            <person name="Schroeder S."/>
            <person name="Scheffler B."/>
            <person name="Duke M.V."/>
            <person name="Ballard L."/>
            <person name="Kucuktas H."/>
            <person name="Kaltenboeck L."/>
            <person name="Liu H."/>
            <person name="Armbruster J."/>
            <person name="Xie Y."/>
            <person name="Kirby M.L."/>
            <person name="Tian Y."/>
            <person name="Flanagan M.E."/>
            <person name="Mu W."/>
            <person name="Waldbieser G.C."/>
        </authorList>
    </citation>
    <scope>NUCLEOTIDE SEQUENCE [LARGE SCALE GENOMIC DNA]</scope>
    <source>
        <strain evidence="4">SDA103</strain>
    </source>
</reference>
<evidence type="ECO:0000259" key="3">
    <source>
        <dbReference type="Pfam" id="PF01108"/>
    </source>
</evidence>
<dbReference type="InterPro" id="IPR050650">
    <property type="entry name" value="Type-II_Cytokine-TF_Rcpt"/>
</dbReference>
<dbReference type="PANTHER" id="PTHR20859">
    <property type="entry name" value="INTERFERON/INTERLEUKIN RECEPTOR"/>
    <property type="match status" value="1"/>
</dbReference>
<gene>
    <name evidence="5" type="primary">crfb16</name>
</gene>
<evidence type="ECO:0000313" key="4">
    <source>
        <dbReference type="Proteomes" id="UP000221080"/>
    </source>
</evidence>
<evidence type="ECO:0000256" key="1">
    <source>
        <dbReference type="SAM" id="Phobius"/>
    </source>
</evidence>
<dbReference type="Gene3D" id="2.60.40.10">
    <property type="entry name" value="Immunoglobulins"/>
    <property type="match status" value="2"/>
</dbReference>
<dbReference type="CDD" id="cd00063">
    <property type="entry name" value="FN3"/>
    <property type="match status" value="1"/>
</dbReference>
<dbReference type="Pfam" id="PF01108">
    <property type="entry name" value="Tissue_fac"/>
    <property type="match status" value="1"/>
</dbReference>
<feature type="chain" id="PRO_5012632786" evidence="2">
    <location>
        <begin position="24"/>
        <end position="313"/>
    </location>
</feature>
<protein>
    <submittedName>
        <fullName evidence="5">Cytokine receptor family member B16 isoform X1</fullName>
    </submittedName>
</protein>
<sequence length="313" mass="35755">MFQTRSLLKTVTSAFFIATLSHAALFPESLNISIQSENMMHTLKWRPLQEACCTVNYTVQYQGEFEYMQNDSWLIEHSCYEIVQTECDLTLALSSDSDYNIRVAARCDDSTLWTQLPNTFNRRDTVLLVPNMDVTPRGRQIEVNFSELQKHISINLHIWKKGDEHKAISKEITDKKSHHDAWLGGGTYCLKADAILDIINKTTSTDTHCVLIQEPLRLIPLYVGVAVALTLAVALILGLITPRFSLWLRKSMHNKEPLPNALVSRSVFLFLKVYVQKIRHCFHYKVLFNSIVVNKYAIFRHSILHLCSGTGKG</sequence>
<dbReference type="SUPFAM" id="SSF49265">
    <property type="entry name" value="Fibronectin type III"/>
    <property type="match status" value="2"/>
</dbReference>
<dbReference type="AlphaFoldDB" id="A0A2D0T9H8"/>
<organism evidence="4 5">
    <name type="scientific">Ictalurus punctatus</name>
    <name type="common">Channel catfish</name>
    <name type="synonym">Silurus punctatus</name>
    <dbReference type="NCBI Taxonomy" id="7998"/>
    <lineage>
        <taxon>Eukaryota</taxon>
        <taxon>Metazoa</taxon>
        <taxon>Chordata</taxon>
        <taxon>Craniata</taxon>
        <taxon>Vertebrata</taxon>
        <taxon>Euteleostomi</taxon>
        <taxon>Actinopterygii</taxon>
        <taxon>Neopterygii</taxon>
        <taxon>Teleostei</taxon>
        <taxon>Ostariophysi</taxon>
        <taxon>Siluriformes</taxon>
        <taxon>Ictaluridae</taxon>
        <taxon>Ictalurus</taxon>
    </lineage>
</organism>
<dbReference type="InterPro" id="IPR013783">
    <property type="entry name" value="Ig-like_fold"/>
</dbReference>
<dbReference type="RefSeq" id="XP_017351527.1">
    <property type="nucleotide sequence ID" value="XM_017496038.3"/>
</dbReference>
<dbReference type="InterPro" id="IPR003961">
    <property type="entry name" value="FN3_dom"/>
</dbReference>
<keyword evidence="1" id="KW-0812">Transmembrane</keyword>
<dbReference type="Proteomes" id="UP000221080">
    <property type="component" value="Chromosome 20"/>
</dbReference>
<keyword evidence="4" id="KW-1185">Reference proteome</keyword>
<dbReference type="OrthoDB" id="8704831at2759"/>
<dbReference type="GO" id="GO:0004896">
    <property type="term" value="F:cytokine receptor activity"/>
    <property type="evidence" value="ECO:0007669"/>
    <property type="project" value="TreeGrafter"/>
</dbReference>
<dbReference type="InterPro" id="IPR036116">
    <property type="entry name" value="FN3_sf"/>
</dbReference>
<keyword evidence="1" id="KW-1133">Transmembrane helix</keyword>
<keyword evidence="5" id="KW-0675">Receptor</keyword>
<dbReference type="KEGG" id="ipu:108280709"/>
<name>A0A2D0T9H8_ICTPU</name>
<keyword evidence="1" id="KW-0472">Membrane</keyword>
<evidence type="ECO:0000313" key="5">
    <source>
        <dbReference type="RefSeq" id="XP_017351527.1"/>
    </source>
</evidence>